<evidence type="ECO:0000256" key="1">
    <source>
        <dbReference type="SAM" id="MobiDB-lite"/>
    </source>
</evidence>
<dbReference type="EMBL" id="CAUEEQ010021848">
    <property type="protein sequence ID" value="CAJ0943930.1"/>
    <property type="molecule type" value="Genomic_DNA"/>
</dbReference>
<comment type="caution">
    <text evidence="2">The sequence shown here is derived from an EMBL/GenBank/DDBJ whole genome shotgun (WGS) entry which is preliminary data.</text>
</comment>
<feature type="compositionally biased region" description="Gly residues" evidence="1">
    <location>
        <begin position="221"/>
        <end position="238"/>
    </location>
</feature>
<evidence type="ECO:0000313" key="2">
    <source>
        <dbReference type="EMBL" id="CAJ0943930.1"/>
    </source>
</evidence>
<evidence type="ECO:0000313" key="3">
    <source>
        <dbReference type="Proteomes" id="UP001176940"/>
    </source>
</evidence>
<gene>
    <name evidence="2" type="ORF">RIMI_LOCUS10191423</name>
</gene>
<dbReference type="InterPro" id="IPR035979">
    <property type="entry name" value="RBD_domain_sf"/>
</dbReference>
<feature type="compositionally biased region" description="Low complexity" evidence="1">
    <location>
        <begin position="153"/>
        <end position="176"/>
    </location>
</feature>
<feature type="compositionally biased region" description="Low complexity" evidence="1">
    <location>
        <begin position="83"/>
        <end position="141"/>
    </location>
</feature>
<dbReference type="SUPFAM" id="SSF54928">
    <property type="entry name" value="RNA-binding domain, RBD"/>
    <property type="match status" value="1"/>
</dbReference>
<evidence type="ECO:0008006" key="4">
    <source>
        <dbReference type="Google" id="ProtNLM"/>
    </source>
</evidence>
<dbReference type="Proteomes" id="UP001176940">
    <property type="component" value="Unassembled WGS sequence"/>
</dbReference>
<name>A0ABN9LLH2_9NEOB</name>
<feature type="compositionally biased region" description="Low complexity" evidence="1">
    <location>
        <begin position="196"/>
        <end position="206"/>
    </location>
</feature>
<feature type="compositionally biased region" description="Pro residues" evidence="1">
    <location>
        <begin position="142"/>
        <end position="152"/>
    </location>
</feature>
<keyword evidence="3" id="KW-1185">Reference proteome</keyword>
<dbReference type="Gene3D" id="3.30.70.330">
    <property type="match status" value="1"/>
</dbReference>
<dbReference type="InterPro" id="IPR012677">
    <property type="entry name" value="Nucleotide-bd_a/b_plait_sf"/>
</dbReference>
<sequence length="335" mass="36955">MMNSVLSMFSFRKRAEKKAKIADTVWDCGKYDEILDRAKSVMPRDEDLQQKGMVYSVIGRRQVQEKDRVVYRFLLAISYSTSQPSTYDQSSYSQPSSYTQQSSYGQPSSYTPQSSYGQAGSYGQQSGYGQQSSYQQQQQQQQPPPTSYPPPTSSYGSQPPSQYGQQSSGYGQQSSYRQDHSSSKGPYGQESRQGYSGSEGRNSGGSDSRGRGRGMFDRGGMSRGGRGGRGGMGSGGERAGFSKPGGLLDDGPELDFMPPMEPEEEPENNTIFLQGLSDEVTVEDIVDFFKDCGDVKGRLILSRFRSLQNNNRRERGVSPPRTPSCGVGHHAWADF</sequence>
<proteinExistence type="predicted"/>
<accession>A0ABN9LLH2</accession>
<reference evidence="2" key="1">
    <citation type="submission" date="2023-07" db="EMBL/GenBank/DDBJ databases">
        <authorList>
            <person name="Stuckert A."/>
        </authorList>
    </citation>
    <scope>NUCLEOTIDE SEQUENCE</scope>
</reference>
<feature type="region of interest" description="Disordered" evidence="1">
    <location>
        <begin position="83"/>
        <end position="266"/>
    </location>
</feature>
<protein>
    <recommendedName>
        <fullName evidence="4">RRM domain-containing protein</fullName>
    </recommendedName>
</protein>
<organism evidence="2 3">
    <name type="scientific">Ranitomeya imitator</name>
    <name type="common">mimic poison frog</name>
    <dbReference type="NCBI Taxonomy" id="111125"/>
    <lineage>
        <taxon>Eukaryota</taxon>
        <taxon>Metazoa</taxon>
        <taxon>Chordata</taxon>
        <taxon>Craniata</taxon>
        <taxon>Vertebrata</taxon>
        <taxon>Euteleostomi</taxon>
        <taxon>Amphibia</taxon>
        <taxon>Batrachia</taxon>
        <taxon>Anura</taxon>
        <taxon>Neobatrachia</taxon>
        <taxon>Hyloidea</taxon>
        <taxon>Dendrobatidae</taxon>
        <taxon>Dendrobatinae</taxon>
        <taxon>Ranitomeya</taxon>
    </lineage>
</organism>